<organism evidence="5 6">
    <name type="scientific">Victivallis lenta</name>
    <dbReference type="NCBI Taxonomy" id="2606640"/>
    <lineage>
        <taxon>Bacteria</taxon>
        <taxon>Pseudomonadati</taxon>
        <taxon>Lentisphaerota</taxon>
        <taxon>Lentisphaeria</taxon>
        <taxon>Victivallales</taxon>
        <taxon>Victivallaceae</taxon>
        <taxon>Victivallis</taxon>
    </lineage>
</organism>
<dbReference type="SMART" id="SM00354">
    <property type="entry name" value="HTH_LACI"/>
    <property type="match status" value="1"/>
</dbReference>
<dbReference type="Pfam" id="PF13377">
    <property type="entry name" value="Peripla_BP_3"/>
    <property type="match status" value="1"/>
</dbReference>
<dbReference type="InterPro" id="IPR046335">
    <property type="entry name" value="LacI/GalR-like_sensor"/>
</dbReference>
<dbReference type="Proteomes" id="UP000435649">
    <property type="component" value="Unassembled WGS sequence"/>
</dbReference>
<reference evidence="5 6" key="1">
    <citation type="submission" date="2019-08" db="EMBL/GenBank/DDBJ databases">
        <title>In-depth cultivation of the pig gut microbiome towards novel bacterial diversity and tailored functional studies.</title>
        <authorList>
            <person name="Wylensek D."/>
            <person name="Hitch T.C.A."/>
            <person name="Clavel T."/>
        </authorList>
    </citation>
    <scope>NUCLEOTIDE SEQUENCE [LARGE SCALE GENOMIC DNA]</scope>
    <source>
        <strain evidence="5 6">BBE-744-WT-12</strain>
    </source>
</reference>
<dbReference type="InterPro" id="IPR028082">
    <property type="entry name" value="Peripla_BP_I"/>
</dbReference>
<dbReference type="SUPFAM" id="SSF47413">
    <property type="entry name" value="lambda repressor-like DNA-binding domains"/>
    <property type="match status" value="1"/>
</dbReference>
<sequence length="322" mass="35506">MKIQEIAREAGVSPATVSRVFANHPNIREEVREQVFAVARKYGYHPRLSSKQQNVVIVSPYHEIYPIRSYVEMVISELALALSARGYRIEMLPQDNLGQLERIRFCGAVSIGIDAEEFGNWEERFAAPLIVVDRDAPAGPGEIYSVRSDENQAMALGVGCLAEHGCRRVGIIIYGKPGIGNAELRREAALSALRRCGLPVSGRLVRFALTESYVEEVGRLLKYGIDGLFCPGGDAGILAAYALSLYNRRIPDDISLVASERTMYSRYAIPPQTTITQDYAAQAAAVADALDSRLRGNPFPQRTVIPYRLIERDSVGGRHSVP</sequence>
<name>A0A844FZZ2_9BACT</name>
<dbReference type="PANTHER" id="PTHR30146">
    <property type="entry name" value="LACI-RELATED TRANSCRIPTIONAL REPRESSOR"/>
    <property type="match status" value="1"/>
</dbReference>
<keyword evidence="1" id="KW-0805">Transcription regulation</keyword>
<keyword evidence="6" id="KW-1185">Reference proteome</keyword>
<evidence type="ECO:0000256" key="1">
    <source>
        <dbReference type="ARBA" id="ARBA00023015"/>
    </source>
</evidence>
<dbReference type="GO" id="GO:0003700">
    <property type="term" value="F:DNA-binding transcription factor activity"/>
    <property type="evidence" value="ECO:0007669"/>
    <property type="project" value="TreeGrafter"/>
</dbReference>
<dbReference type="InterPro" id="IPR000843">
    <property type="entry name" value="HTH_LacI"/>
</dbReference>
<comment type="caution">
    <text evidence="5">The sequence shown here is derived from an EMBL/GenBank/DDBJ whole genome shotgun (WGS) entry which is preliminary data.</text>
</comment>
<proteinExistence type="predicted"/>
<dbReference type="CDD" id="cd01392">
    <property type="entry name" value="HTH_LacI"/>
    <property type="match status" value="1"/>
</dbReference>
<evidence type="ECO:0000313" key="5">
    <source>
        <dbReference type="EMBL" id="MST95918.1"/>
    </source>
</evidence>
<dbReference type="SUPFAM" id="SSF53822">
    <property type="entry name" value="Periplasmic binding protein-like I"/>
    <property type="match status" value="1"/>
</dbReference>
<dbReference type="GO" id="GO:0000976">
    <property type="term" value="F:transcription cis-regulatory region binding"/>
    <property type="evidence" value="ECO:0007669"/>
    <property type="project" value="TreeGrafter"/>
</dbReference>
<dbReference type="Gene3D" id="3.40.50.2300">
    <property type="match status" value="2"/>
</dbReference>
<dbReference type="Gene3D" id="1.10.260.40">
    <property type="entry name" value="lambda repressor-like DNA-binding domains"/>
    <property type="match status" value="1"/>
</dbReference>
<protein>
    <submittedName>
        <fullName evidence="5">LacI family transcriptional regulator</fullName>
    </submittedName>
</protein>
<keyword evidence="3" id="KW-0804">Transcription</keyword>
<dbReference type="Pfam" id="PF00356">
    <property type="entry name" value="LacI"/>
    <property type="match status" value="1"/>
</dbReference>
<evidence type="ECO:0000313" key="6">
    <source>
        <dbReference type="Proteomes" id="UP000435649"/>
    </source>
</evidence>
<evidence type="ECO:0000256" key="2">
    <source>
        <dbReference type="ARBA" id="ARBA00023125"/>
    </source>
</evidence>
<evidence type="ECO:0000256" key="3">
    <source>
        <dbReference type="ARBA" id="ARBA00023163"/>
    </source>
</evidence>
<accession>A0A844FZZ2</accession>
<dbReference type="RefSeq" id="WP_154416898.1">
    <property type="nucleotide sequence ID" value="NZ_CALXOB010000031.1"/>
</dbReference>
<dbReference type="EMBL" id="VUNS01000002">
    <property type="protein sequence ID" value="MST95918.1"/>
    <property type="molecule type" value="Genomic_DNA"/>
</dbReference>
<keyword evidence="2" id="KW-0238">DNA-binding</keyword>
<dbReference type="PROSITE" id="PS50932">
    <property type="entry name" value="HTH_LACI_2"/>
    <property type="match status" value="1"/>
</dbReference>
<dbReference type="AlphaFoldDB" id="A0A844FZZ2"/>
<gene>
    <name evidence="5" type="ORF">FYJ85_02525</name>
</gene>
<feature type="domain" description="HTH lacI-type" evidence="4">
    <location>
        <begin position="1"/>
        <end position="50"/>
    </location>
</feature>
<dbReference type="PANTHER" id="PTHR30146:SF109">
    <property type="entry name" value="HTH-TYPE TRANSCRIPTIONAL REGULATOR GALS"/>
    <property type="match status" value="1"/>
</dbReference>
<evidence type="ECO:0000259" key="4">
    <source>
        <dbReference type="PROSITE" id="PS50932"/>
    </source>
</evidence>
<dbReference type="InterPro" id="IPR010982">
    <property type="entry name" value="Lambda_DNA-bd_dom_sf"/>
</dbReference>